<dbReference type="RefSeq" id="WP_136080362.1">
    <property type="nucleotide sequence ID" value="NZ_CAAHFG010000002.1"/>
</dbReference>
<evidence type="ECO:0000256" key="1">
    <source>
        <dbReference type="SAM" id="Phobius"/>
    </source>
</evidence>
<gene>
    <name evidence="2" type="ORF">PDESU_03297</name>
</gene>
<keyword evidence="1" id="KW-1133">Transmembrane helix</keyword>
<protein>
    <submittedName>
        <fullName evidence="2">Uncharacterized protein</fullName>
    </submittedName>
</protein>
<name>A0A6C2U3V4_PONDE</name>
<evidence type="ECO:0000313" key="3">
    <source>
        <dbReference type="Proteomes" id="UP000366872"/>
    </source>
</evidence>
<dbReference type="EMBL" id="CAAHFG010000002">
    <property type="protein sequence ID" value="VGO14728.1"/>
    <property type="molecule type" value="Genomic_DNA"/>
</dbReference>
<proteinExistence type="predicted"/>
<dbReference type="Proteomes" id="UP000366872">
    <property type="component" value="Unassembled WGS sequence"/>
</dbReference>
<reference evidence="2 3" key="1">
    <citation type="submission" date="2019-04" db="EMBL/GenBank/DDBJ databases">
        <authorList>
            <person name="Van Vliet M D."/>
        </authorList>
    </citation>
    <scope>NUCLEOTIDE SEQUENCE [LARGE SCALE GENOMIC DNA]</scope>
    <source>
        <strain evidence="2 3">F1</strain>
    </source>
</reference>
<accession>A0A6C2U3V4</accession>
<keyword evidence="3" id="KW-1185">Reference proteome</keyword>
<keyword evidence="1" id="KW-0812">Transmembrane</keyword>
<evidence type="ECO:0000313" key="2">
    <source>
        <dbReference type="EMBL" id="VGO14728.1"/>
    </source>
</evidence>
<keyword evidence="1" id="KW-0472">Membrane</keyword>
<organism evidence="2 3">
    <name type="scientific">Pontiella desulfatans</name>
    <dbReference type="NCBI Taxonomy" id="2750659"/>
    <lineage>
        <taxon>Bacteria</taxon>
        <taxon>Pseudomonadati</taxon>
        <taxon>Kiritimatiellota</taxon>
        <taxon>Kiritimatiellia</taxon>
        <taxon>Kiritimatiellales</taxon>
        <taxon>Pontiellaceae</taxon>
        <taxon>Pontiella</taxon>
    </lineage>
</organism>
<sequence length="73" mass="7715">MTIAEVVAVIGGSVAAASAIITCNAFVVRLVVRTEVQTAVIKTKDEIQKAISDHAEHCPALNSILKQTLDKRG</sequence>
<dbReference type="AlphaFoldDB" id="A0A6C2U3V4"/>
<feature type="transmembrane region" description="Helical" evidence="1">
    <location>
        <begin position="6"/>
        <end position="32"/>
    </location>
</feature>